<sequence length="161" mass="18353">MGSTIIGLFFLLHYVIESIWSKKISSLKLTIITLFYLCASMLVGKSGFLIFFIFSFLLLIGNYVRLDIKSIIKLITTIAIIAVFCYSIIYYLAIELKINGLMYFRVLNDSGFDGLLNHTSMKVLLSFYDLFYYYLNLSITNGGLFGSQNATGLLYIIQKNH</sequence>
<keyword evidence="1" id="KW-0472">Membrane</keyword>
<dbReference type="Proteomes" id="UP000005012">
    <property type="component" value="Chromosome"/>
</dbReference>
<gene>
    <name evidence="2" type="ordered locus">S70_06235</name>
</gene>
<evidence type="ECO:0000313" key="2">
    <source>
        <dbReference type="EMBL" id="AFH93118.1"/>
    </source>
</evidence>
<reference evidence="2 3" key="1">
    <citation type="journal article" date="2012" name="J. Bacteriol.">
        <title>Complete Genome Sequence of Providencia stuartii Clinical Isolate MRSN 2154.</title>
        <authorList>
            <person name="Clifford R.J."/>
            <person name="Hang J."/>
            <person name="Riley M.C."/>
            <person name="Onmus-Leone F."/>
            <person name="Kuschner R.A."/>
            <person name="Lesho E.P."/>
            <person name="Waterman P.E."/>
        </authorList>
    </citation>
    <scope>NUCLEOTIDE SEQUENCE [LARGE SCALE GENOMIC DNA]</scope>
    <source>
        <strain evidence="2 3">MRSN 2154</strain>
    </source>
</reference>
<feature type="transmembrane region" description="Helical" evidence="1">
    <location>
        <begin position="71"/>
        <end position="93"/>
    </location>
</feature>
<proteinExistence type="predicted"/>
<protein>
    <recommendedName>
        <fullName evidence="4">Wzy</fullName>
    </recommendedName>
</protein>
<evidence type="ECO:0000256" key="1">
    <source>
        <dbReference type="SAM" id="Phobius"/>
    </source>
</evidence>
<dbReference type="EMBL" id="CP003488">
    <property type="protein sequence ID" value="AFH93118.1"/>
    <property type="molecule type" value="Genomic_DNA"/>
</dbReference>
<dbReference type="HOGENOM" id="CLU_1642242_0_0_6"/>
<feature type="transmembrane region" description="Helical" evidence="1">
    <location>
        <begin position="31"/>
        <end position="59"/>
    </location>
</feature>
<keyword evidence="1" id="KW-0812">Transmembrane</keyword>
<reference evidence="3" key="2">
    <citation type="submission" date="2012-04" db="EMBL/GenBank/DDBJ databases">
        <title>Complete genome sequence of Providencia stuartii clinical isolate MRSN 2154.</title>
        <authorList>
            <person name="Clifford R.J."/>
            <person name="Hang J."/>
            <person name="Riley M.C."/>
            <person name="Onmus-Leone F."/>
            <person name="Kuschner R.A."/>
            <person name="Lesho E.P."/>
            <person name="Waterman P.E."/>
        </authorList>
    </citation>
    <scope>NUCLEOTIDE SEQUENCE [LARGE SCALE GENOMIC DNA]</scope>
    <source>
        <strain evidence="3">MRSN 2154</strain>
    </source>
</reference>
<dbReference type="AlphaFoldDB" id="A0A140NKC9"/>
<evidence type="ECO:0008006" key="4">
    <source>
        <dbReference type="Google" id="ProtNLM"/>
    </source>
</evidence>
<dbReference type="PATRIC" id="fig|1157951.4.peg.1236"/>
<accession>A0A140NKC9</accession>
<dbReference type="KEGG" id="psi:S70_06235"/>
<evidence type="ECO:0000313" key="3">
    <source>
        <dbReference type="Proteomes" id="UP000005012"/>
    </source>
</evidence>
<name>A0A140NKC9_PROSM</name>
<organism evidence="2 3">
    <name type="scientific">Providencia stuartii (strain MRSN 2154)</name>
    <dbReference type="NCBI Taxonomy" id="1157951"/>
    <lineage>
        <taxon>Bacteria</taxon>
        <taxon>Pseudomonadati</taxon>
        <taxon>Pseudomonadota</taxon>
        <taxon>Gammaproteobacteria</taxon>
        <taxon>Enterobacterales</taxon>
        <taxon>Morganellaceae</taxon>
        <taxon>Providencia</taxon>
    </lineage>
</organism>
<keyword evidence="1" id="KW-1133">Transmembrane helix</keyword>